<protein>
    <recommendedName>
        <fullName evidence="1">Guanylate cyclase domain-containing protein</fullName>
    </recommendedName>
</protein>
<proteinExistence type="predicted"/>
<dbReference type="GO" id="GO:0009190">
    <property type="term" value="P:cyclic nucleotide biosynthetic process"/>
    <property type="evidence" value="ECO:0007669"/>
    <property type="project" value="InterPro"/>
</dbReference>
<dbReference type="InterPro" id="IPR001054">
    <property type="entry name" value="A/G_cyclase"/>
</dbReference>
<dbReference type="Pfam" id="PF00211">
    <property type="entry name" value="Guanylate_cyc"/>
    <property type="match status" value="1"/>
</dbReference>
<dbReference type="PANTHER" id="PTHR43081:SF1">
    <property type="entry name" value="ADENYLATE CYCLASE, TERMINAL-DIFFERENTIATION SPECIFIC"/>
    <property type="match status" value="1"/>
</dbReference>
<accession>A0A0F9A2J6</accession>
<sequence>ATKGFDVTDLLPEVKTTTLVLHRRQLPFPTVDEAMNLASWIPNARLAPLEGAALAPYLGDMEAVTSAIDKFLGESEEAAAGAEPPEAGAFRTILFTDIEGSTALTDRLGDAKARDLLREHERTVREALKAHGGSEVKTMGDGFMASFSSATKALECAIAIQRAFAERNESAPEPIKLEMR</sequence>
<dbReference type="InterPro" id="IPR029787">
    <property type="entry name" value="Nucleotide_cyclase"/>
</dbReference>
<feature type="non-terminal residue" evidence="2">
    <location>
        <position position="1"/>
    </location>
</feature>
<evidence type="ECO:0000259" key="1">
    <source>
        <dbReference type="PROSITE" id="PS50125"/>
    </source>
</evidence>
<dbReference type="Gene3D" id="3.30.70.1230">
    <property type="entry name" value="Nucleotide cyclase"/>
    <property type="match status" value="1"/>
</dbReference>
<dbReference type="AlphaFoldDB" id="A0A0F9A2J6"/>
<reference evidence="2" key="1">
    <citation type="journal article" date="2015" name="Nature">
        <title>Complex archaea that bridge the gap between prokaryotes and eukaryotes.</title>
        <authorList>
            <person name="Spang A."/>
            <person name="Saw J.H."/>
            <person name="Jorgensen S.L."/>
            <person name="Zaremba-Niedzwiedzka K."/>
            <person name="Martijn J."/>
            <person name="Lind A.E."/>
            <person name="van Eijk R."/>
            <person name="Schleper C."/>
            <person name="Guy L."/>
            <person name="Ettema T.J."/>
        </authorList>
    </citation>
    <scope>NUCLEOTIDE SEQUENCE</scope>
</reference>
<dbReference type="Gene3D" id="3.40.50.1820">
    <property type="entry name" value="alpha/beta hydrolase"/>
    <property type="match status" value="1"/>
</dbReference>
<dbReference type="EMBL" id="LAZR01060098">
    <property type="protein sequence ID" value="KKK66396.1"/>
    <property type="molecule type" value="Genomic_DNA"/>
</dbReference>
<gene>
    <name evidence="2" type="ORF">LCGC14_2964500</name>
</gene>
<feature type="domain" description="Guanylate cyclase" evidence="1">
    <location>
        <begin position="92"/>
        <end position="145"/>
    </location>
</feature>
<dbReference type="SUPFAM" id="SSF53474">
    <property type="entry name" value="alpha/beta-Hydrolases"/>
    <property type="match status" value="1"/>
</dbReference>
<dbReference type="GO" id="GO:0035556">
    <property type="term" value="P:intracellular signal transduction"/>
    <property type="evidence" value="ECO:0007669"/>
    <property type="project" value="InterPro"/>
</dbReference>
<dbReference type="PROSITE" id="PS50125">
    <property type="entry name" value="GUANYLATE_CYCLASE_2"/>
    <property type="match status" value="1"/>
</dbReference>
<evidence type="ECO:0000313" key="2">
    <source>
        <dbReference type="EMBL" id="KKK66396.1"/>
    </source>
</evidence>
<dbReference type="InterPro" id="IPR050697">
    <property type="entry name" value="Adenylyl/Guanylyl_Cyclase_3/4"/>
</dbReference>
<dbReference type="PANTHER" id="PTHR43081">
    <property type="entry name" value="ADENYLATE CYCLASE, TERMINAL-DIFFERENTIATION SPECIFIC-RELATED"/>
    <property type="match status" value="1"/>
</dbReference>
<dbReference type="InterPro" id="IPR029058">
    <property type="entry name" value="AB_hydrolase_fold"/>
</dbReference>
<dbReference type="SUPFAM" id="SSF55073">
    <property type="entry name" value="Nucleotide cyclase"/>
    <property type="match status" value="1"/>
</dbReference>
<organism evidence="2">
    <name type="scientific">marine sediment metagenome</name>
    <dbReference type="NCBI Taxonomy" id="412755"/>
    <lineage>
        <taxon>unclassified sequences</taxon>
        <taxon>metagenomes</taxon>
        <taxon>ecological metagenomes</taxon>
    </lineage>
</organism>
<name>A0A0F9A2J6_9ZZZZ</name>
<dbReference type="CDD" id="cd07302">
    <property type="entry name" value="CHD"/>
    <property type="match status" value="1"/>
</dbReference>
<comment type="caution">
    <text evidence="2">The sequence shown here is derived from an EMBL/GenBank/DDBJ whole genome shotgun (WGS) entry which is preliminary data.</text>
</comment>